<dbReference type="PANTHER" id="PTHR43301:SF3">
    <property type="entry name" value="ARABINAN ENDO-1,5-ALPHA-L-ARABINOSIDASE A-RELATED"/>
    <property type="match status" value="1"/>
</dbReference>
<evidence type="ECO:0000313" key="2">
    <source>
        <dbReference type="Proteomes" id="UP000532194"/>
    </source>
</evidence>
<keyword evidence="1" id="KW-0378">Hydrolase</keyword>
<keyword evidence="1" id="KW-0858">Xylan degradation</keyword>
<reference evidence="1 2" key="1">
    <citation type="submission" date="2020-02" db="EMBL/GenBank/DDBJ databases">
        <title>Characterization of phylogenetic diversity of novel bifidobacterial species isolated in Czech ZOOs.</title>
        <authorList>
            <person name="Lugli G.A."/>
            <person name="Vera N.B."/>
            <person name="Ventura M."/>
        </authorList>
    </citation>
    <scope>NUCLEOTIDE SEQUENCE [LARGE SCALE GENOMIC DNA]</scope>
    <source>
        <strain evidence="1 2">DSM 109957</strain>
    </source>
</reference>
<protein>
    <submittedName>
        <fullName evidence="1">1,4-beta-xylanase</fullName>
    </submittedName>
</protein>
<dbReference type="RefSeq" id="WP_169172922.1">
    <property type="nucleotide sequence ID" value="NZ_JAAIII010000007.1"/>
</dbReference>
<keyword evidence="1" id="KW-0624">Polysaccharide degradation</keyword>
<dbReference type="EMBL" id="JAAIII010000007">
    <property type="protein sequence ID" value="NMM94909.1"/>
    <property type="molecule type" value="Genomic_DNA"/>
</dbReference>
<dbReference type="GO" id="GO:0045493">
    <property type="term" value="P:xylan catabolic process"/>
    <property type="evidence" value="ECO:0007669"/>
    <property type="project" value="UniProtKB-KW"/>
</dbReference>
<gene>
    <name evidence="1" type="ORF">G1C95_2097</name>
</gene>
<keyword evidence="1" id="KW-0326">Glycosidase</keyword>
<dbReference type="SUPFAM" id="SSF75005">
    <property type="entry name" value="Arabinanase/levansucrase/invertase"/>
    <property type="match status" value="1"/>
</dbReference>
<dbReference type="GO" id="GO:0016798">
    <property type="term" value="F:hydrolase activity, acting on glycosyl bonds"/>
    <property type="evidence" value="ECO:0007669"/>
    <property type="project" value="UniProtKB-KW"/>
</dbReference>
<dbReference type="AlphaFoldDB" id="A0A7Y0HUM3"/>
<evidence type="ECO:0000313" key="1">
    <source>
        <dbReference type="EMBL" id="NMM94909.1"/>
    </source>
</evidence>
<comment type="caution">
    <text evidence="1">The sequence shown here is derived from an EMBL/GenBank/DDBJ whole genome shotgun (WGS) entry which is preliminary data.</text>
</comment>
<accession>A0A7Y0HUM3</accession>
<name>A0A7Y0HUM3_9BIFI</name>
<proteinExistence type="predicted"/>
<dbReference type="Gene3D" id="2.115.10.20">
    <property type="entry name" value="Glycosyl hydrolase domain, family 43"/>
    <property type="match status" value="1"/>
</dbReference>
<keyword evidence="1" id="KW-0119">Carbohydrate metabolism</keyword>
<dbReference type="InterPro" id="IPR050727">
    <property type="entry name" value="GH43_arabinanases"/>
</dbReference>
<keyword evidence="2" id="KW-1185">Reference proteome</keyword>
<dbReference type="Proteomes" id="UP000532194">
    <property type="component" value="Unassembled WGS sequence"/>
</dbReference>
<dbReference type="InterPro" id="IPR023296">
    <property type="entry name" value="Glyco_hydro_beta-prop_sf"/>
</dbReference>
<organism evidence="1 2">
    <name type="scientific">Bifidobacterium oedipodis</name>
    <dbReference type="NCBI Taxonomy" id="2675322"/>
    <lineage>
        <taxon>Bacteria</taxon>
        <taxon>Bacillati</taxon>
        <taxon>Actinomycetota</taxon>
        <taxon>Actinomycetes</taxon>
        <taxon>Bifidobacteriales</taxon>
        <taxon>Bifidobacteriaceae</taxon>
        <taxon>Bifidobacterium</taxon>
    </lineage>
</organism>
<dbReference type="PANTHER" id="PTHR43301">
    <property type="entry name" value="ARABINAN ENDO-1,5-ALPHA-L-ARABINOSIDASE"/>
    <property type="match status" value="1"/>
</dbReference>
<dbReference type="CDD" id="cd08983">
    <property type="entry name" value="GH43_Bt3655-like"/>
    <property type="match status" value="1"/>
</dbReference>
<sequence length="355" mass="40387">MSTQTLSQPYGYLLAHFREDPQGYAEKVYFDLSDGDNPRRWEPLNGGKPVLTSSIGTTGVRDIHVARNPETGMWYVIGTDLRVFGEGYEPDWYEFSHHGSTKLIVWQSDDLVHWQGPRTLDVAVRPDGTRMELGMAWACESLWVPEYYPAGHEGGRGAFVMYWSSKVFGDSDLRHEAEDVHDTVLWGVTRDFTQETYEYGGVFIDTGGNSIDTTMVQRPLADGGMRTYRITKDNSFGRGIWMDATDEPRWWQAGTEWHTVQERIGANYVPDGNPGGVEGPAVFASHHNVGASGDEWYLFVDVIPSIGYQPMITNDLDEGWRPLDDPQYYLREHTKHGGVVSLEREDYERMREALR</sequence>